<evidence type="ECO:0000256" key="5">
    <source>
        <dbReference type="PIRSR" id="PIRSR000188-1"/>
    </source>
</evidence>
<dbReference type="RefSeq" id="WP_251810105.1">
    <property type="nucleotide sequence ID" value="NZ_CP101527.1"/>
</dbReference>
<dbReference type="InterPro" id="IPR006097">
    <property type="entry name" value="Glu/Leu/Phe/Val/Trp_DH_dimer"/>
</dbReference>
<evidence type="ECO:0000256" key="2">
    <source>
        <dbReference type="ARBA" id="ARBA00006382"/>
    </source>
</evidence>
<dbReference type="InterPro" id="IPR016211">
    <property type="entry name" value="Glu/Phe/Leu/Val/Trp_DH_bac/arc"/>
</dbReference>
<accession>A0A9E8KNS5</accession>
<dbReference type="PANTHER" id="PTHR42722:SF1">
    <property type="entry name" value="VALINE DEHYDROGENASE"/>
    <property type="match status" value="1"/>
</dbReference>
<evidence type="ECO:0000313" key="10">
    <source>
        <dbReference type="Proteomes" id="UP001164472"/>
    </source>
</evidence>
<dbReference type="InterPro" id="IPR046346">
    <property type="entry name" value="Aminoacid_DH-like_N_sf"/>
</dbReference>
<sequence>MFQQLKAHKAHDLHFKYDPASGLKAIIAIHDTRKGPALGGCRFIHYNSADDAINDALRLAKGMSYKAVMANLPQGGGKSVIMKPNGHFNRQELFTAFGHFVEELNGRYITSIDSGTSAIEMDIISQQTKHVTSTSHEDNPSIYTSQGVFEGIKAAVKSKFNQSNLTGITVAVQGLGNVGYPLVQALHHGGARLVITDINAEQLNHVATEFNAKAVPPDEIYGVECDVFSPCGLGGIVNNHTIQQFKCQVIAGSANNQLATAEDGLRLFERGILYAPDYVINGGGLIYAAMHHVDKPDEEIAKKTAEIANTLSEIFSASISQNMPSSEVADRIAQQRLYDESI</sequence>
<organism evidence="9 10">
    <name type="scientific">Alkalimarinus sediminis</name>
    <dbReference type="NCBI Taxonomy" id="1632866"/>
    <lineage>
        <taxon>Bacteria</taxon>
        <taxon>Pseudomonadati</taxon>
        <taxon>Pseudomonadota</taxon>
        <taxon>Gammaproteobacteria</taxon>
        <taxon>Alteromonadales</taxon>
        <taxon>Alteromonadaceae</taxon>
        <taxon>Alkalimarinus</taxon>
    </lineage>
</organism>
<evidence type="ECO:0000256" key="4">
    <source>
        <dbReference type="ARBA" id="ARBA00023027"/>
    </source>
</evidence>
<dbReference type="Gene3D" id="3.40.50.720">
    <property type="entry name" value="NAD(P)-binding Rossmann-like Domain"/>
    <property type="match status" value="1"/>
</dbReference>
<dbReference type="InterPro" id="IPR036291">
    <property type="entry name" value="NAD(P)-bd_dom_sf"/>
</dbReference>
<evidence type="ECO:0000256" key="3">
    <source>
        <dbReference type="ARBA" id="ARBA00023002"/>
    </source>
</evidence>
<feature type="active site" description="Proton donor/acceptor" evidence="5">
    <location>
        <position position="78"/>
    </location>
</feature>
<evidence type="ECO:0000256" key="6">
    <source>
        <dbReference type="PIRSR" id="PIRSR000188-2"/>
    </source>
</evidence>
<dbReference type="CDD" id="cd01075">
    <property type="entry name" value="NAD_bind_Leu_Phe_Val_DH"/>
    <property type="match status" value="1"/>
</dbReference>
<feature type="binding site" evidence="6">
    <location>
        <begin position="174"/>
        <end position="179"/>
    </location>
    <ligand>
        <name>NAD(+)</name>
        <dbReference type="ChEBI" id="CHEBI:57540"/>
    </ligand>
</feature>
<keyword evidence="4 6" id="KW-0520">NAD</keyword>
<dbReference type="SMART" id="SM00839">
    <property type="entry name" value="ELFV_dehydrog"/>
    <property type="match status" value="1"/>
</dbReference>
<dbReference type="Proteomes" id="UP001164472">
    <property type="component" value="Chromosome"/>
</dbReference>
<gene>
    <name evidence="9" type="ORF">NNL22_16910</name>
</gene>
<reference evidence="9" key="1">
    <citation type="submission" date="2022-07" db="EMBL/GenBank/DDBJ databases">
        <title>Alkalimarinus sp. nov., isolated from gut of a Alitta virens.</title>
        <authorList>
            <person name="Yang A.I."/>
            <person name="Shin N.-R."/>
        </authorList>
    </citation>
    <scope>NUCLEOTIDE SEQUENCE</scope>
    <source>
        <strain evidence="9">FA028</strain>
    </source>
</reference>
<dbReference type="AlphaFoldDB" id="A0A9E8KNS5"/>
<dbReference type="PIRSF" id="PIRSF000188">
    <property type="entry name" value="Phe_leu_dh"/>
    <property type="match status" value="1"/>
</dbReference>
<dbReference type="SUPFAM" id="SSF53223">
    <property type="entry name" value="Aminoacid dehydrogenase-like, N-terminal domain"/>
    <property type="match status" value="1"/>
</dbReference>
<dbReference type="SUPFAM" id="SSF51735">
    <property type="entry name" value="NAD(P)-binding Rossmann-fold domains"/>
    <property type="match status" value="1"/>
</dbReference>
<protein>
    <submittedName>
        <fullName evidence="9">Amino acid dehydrogenase</fullName>
    </submittedName>
</protein>
<comment type="function">
    <text evidence="1">Catalyzes the reversible oxidative deamination of glutamate to alpha-ketoglutarate and ammonia.</text>
</comment>
<evidence type="ECO:0000259" key="8">
    <source>
        <dbReference type="SMART" id="SM00839"/>
    </source>
</evidence>
<keyword evidence="6" id="KW-0547">Nucleotide-binding</keyword>
<keyword evidence="10" id="KW-1185">Reference proteome</keyword>
<dbReference type="InterPro" id="IPR006096">
    <property type="entry name" value="Glu/Leu/Phe/Val/Trp_DH_C"/>
</dbReference>
<dbReference type="Gene3D" id="3.40.50.10860">
    <property type="entry name" value="Leucine Dehydrogenase, chain A, domain 1"/>
    <property type="match status" value="1"/>
</dbReference>
<dbReference type="InterPro" id="IPR006095">
    <property type="entry name" value="Glu/Leu/Phe/Val/Trp_DH"/>
</dbReference>
<name>A0A9E8KNS5_9ALTE</name>
<evidence type="ECO:0000256" key="1">
    <source>
        <dbReference type="ARBA" id="ARBA00003868"/>
    </source>
</evidence>
<dbReference type="PANTHER" id="PTHR42722">
    <property type="entry name" value="LEUCINE DEHYDROGENASE"/>
    <property type="match status" value="1"/>
</dbReference>
<evidence type="ECO:0000313" key="9">
    <source>
        <dbReference type="EMBL" id="UZW74678.1"/>
    </source>
</evidence>
<dbReference type="Pfam" id="PF00208">
    <property type="entry name" value="ELFV_dehydrog"/>
    <property type="match status" value="1"/>
</dbReference>
<keyword evidence="3 7" id="KW-0560">Oxidoreductase</keyword>
<dbReference type="GO" id="GO:0006520">
    <property type="term" value="P:amino acid metabolic process"/>
    <property type="evidence" value="ECO:0007669"/>
    <property type="project" value="InterPro"/>
</dbReference>
<dbReference type="PRINTS" id="PR00082">
    <property type="entry name" value="GLFDHDRGNASE"/>
</dbReference>
<proteinExistence type="inferred from homology"/>
<evidence type="ECO:0000256" key="7">
    <source>
        <dbReference type="RuleBase" id="RU004417"/>
    </source>
</evidence>
<dbReference type="GO" id="GO:0000166">
    <property type="term" value="F:nucleotide binding"/>
    <property type="evidence" value="ECO:0007669"/>
    <property type="project" value="UniProtKB-KW"/>
</dbReference>
<comment type="similarity">
    <text evidence="2 7">Belongs to the Glu/Leu/Phe/Val dehydrogenases family.</text>
</comment>
<dbReference type="EMBL" id="CP101527">
    <property type="protein sequence ID" value="UZW74678.1"/>
    <property type="molecule type" value="Genomic_DNA"/>
</dbReference>
<dbReference type="KEGG" id="asem:NNL22_16910"/>
<feature type="domain" description="Glutamate/phenylalanine/leucine/valine/L-tryptophan dehydrogenase C-terminal" evidence="8">
    <location>
        <begin position="138"/>
        <end position="340"/>
    </location>
</feature>
<dbReference type="GO" id="GO:0016639">
    <property type="term" value="F:oxidoreductase activity, acting on the CH-NH2 group of donors, NAD or NADP as acceptor"/>
    <property type="evidence" value="ECO:0007669"/>
    <property type="project" value="InterPro"/>
</dbReference>
<dbReference type="Pfam" id="PF02812">
    <property type="entry name" value="ELFV_dehydrog_N"/>
    <property type="match status" value="1"/>
</dbReference>